<comment type="caution">
    <text evidence="2">The sequence shown here is derived from an EMBL/GenBank/DDBJ whole genome shotgun (WGS) entry which is preliminary data.</text>
</comment>
<protein>
    <submittedName>
        <fullName evidence="2">Uncharacterized protein</fullName>
    </submittedName>
</protein>
<accession>A0AAD7NVK1</accession>
<feature type="signal peptide" evidence="1">
    <location>
        <begin position="1"/>
        <end position="15"/>
    </location>
</feature>
<sequence>MNLLCLLLVLTIVCGAPIQPDFETQWDSTHIQPARAVLSPAHDSIFANLGMSRPISPRDSTHMQGARAIPSPALDSIFANLSPMPRPITRVDVDGLANRAPLNLDIDLSARYG</sequence>
<feature type="chain" id="PRO_5042285317" evidence="1">
    <location>
        <begin position="16"/>
        <end position="113"/>
    </location>
</feature>
<evidence type="ECO:0000256" key="1">
    <source>
        <dbReference type="SAM" id="SignalP"/>
    </source>
</evidence>
<keyword evidence="3" id="KW-1185">Reference proteome</keyword>
<proteinExistence type="predicted"/>
<dbReference type="EMBL" id="JARJLG010000011">
    <property type="protein sequence ID" value="KAJ7776962.1"/>
    <property type="molecule type" value="Genomic_DNA"/>
</dbReference>
<dbReference type="Proteomes" id="UP001215280">
    <property type="component" value="Unassembled WGS sequence"/>
</dbReference>
<dbReference type="AlphaFoldDB" id="A0AAD7NVK1"/>
<gene>
    <name evidence="2" type="ORF">DFH07DRAFT_951580</name>
</gene>
<evidence type="ECO:0000313" key="2">
    <source>
        <dbReference type="EMBL" id="KAJ7776962.1"/>
    </source>
</evidence>
<organism evidence="2 3">
    <name type="scientific">Mycena maculata</name>
    <dbReference type="NCBI Taxonomy" id="230809"/>
    <lineage>
        <taxon>Eukaryota</taxon>
        <taxon>Fungi</taxon>
        <taxon>Dikarya</taxon>
        <taxon>Basidiomycota</taxon>
        <taxon>Agaricomycotina</taxon>
        <taxon>Agaricomycetes</taxon>
        <taxon>Agaricomycetidae</taxon>
        <taxon>Agaricales</taxon>
        <taxon>Marasmiineae</taxon>
        <taxon>Mycenaceae</taxon>
        <taxon>Mycena</taxon>
    </lineage>
</organism>
<evidence type="ECO:0000313" key="3">
    <source>
        <dbReference type="Proteomes" id="UP001215280"/>
    </source>
</evidence>
<keyword evidence="1" id="KW-0732">Signal</keyword>
<reference evidence="2" key="1">
    <citation type="submission" date="2023-03" db="EMBL/GenBank/DDBJ databases">
        <title>Massive genome expansion in bonnet fungi (Mycena s.s.) driven by repeated elements and novel gene families across ecological guilds.</title>
        <authorList>
            <consortium name="Lawrence Berkeley National Laboratory"/>
            <person name="Harder C.B."/>
            <person name="Miyauchi S."/>
            <person name="Viragh M."/>
            <person name="Kuo A."/>
            <person name="Thoen E."/>
            <person name="Andreopoulos B."/>
            <person name="Lu D."/>
            <person name="Skrede I."/>
            <person name="Drula E."/>
            <person name="Henrissat B."/>
            <person name="Morin E."/>
            <person name="Kohler A."/>
            <person name="Barry K."/>
            <person name="LaButti K."/>
            <person name="Morin E."/>
            <person name="Salamov A."/>
            <person name="Lipzen A."/>
            <person name="Mereny Z."/>
            <person name="Hegedus B."/>
            <person name="Baldrian P."/>
            <person name="Stursova M."/>
            <person name="Weitz H."/>
            <person name="Taylor A."/>
            <person name="Grigoriev I.V."/>
            <person name="Nagy L.G."/>
            <person name="Martin F."/>
            <person name="Kauserud H."/>
        </authorList>
    </citation>
    <scope>NUCLEOTIDE SEQUENCE</scope>
    <source>
        <strain evidence="2">CBHHK188m</strain>
    </source>
</reference>
<name>A0AAD7NVK1_9AGAR</name>